<comment type="caution">
    <text evidence="1">The sequence shown here is derived from an EMBL/GenBank/DDBJ whole genome shotgun (WGS) entry which is preliminary data.</text>
</comment>
<name>A0ABT9GX04_9GAMM</name>
<evidence type="ECO:0008006" key="3">
    <source>
        <dbReference type="Google" id="ProtNLM"/>
    </source>
</evidence>
<protein>
    <recommendedName>
        <fullName evidence="3">RiboL-PSP-HEPN domain-containing protein</fullName>
    </recommendedName>
</protein>
<sequence length="263" mass="30109">MTETLEKKINRFIEFNKAMITAAVSTNNLENQGVHAKILLCSIIDSLAKSRFPDKKTNGTRFQQTVKTSANWLDCDRISLLHLKRAIEIEQQNDVQFADLNTWAEDVISRNFATSESDLSARIDIAKDPMPEDVLALWPHDEMNQPIKLGGSSWDKLTHKNLLWQYRNSLMHEYRIPGRALEYNVKTSIPFYQQISQIDEGCLSTGLIFTNSWELLYPTGFFQIVAENTLEGVAAYHKSAQTCPFAAYSDGSFWIPKFNDKYE</sequence>
<reference evidence="1 2" key="1">
    <citation type="submission" date="2023-08" db="EMBL/GenBank/DDBJ databases">
        <authorList>
            <person name="Joshi A."/>
            <person name="Thite S."/>
        </authorList>
    </citation>
    <scope>NUCLEOTIDE SEQUENCE [LARGE SCALE GENOMIC DNA]</scope>
    <source>
        <strain evidence="1 2">AC40</strain>
    </source>
</reference>
<keyword evidence="2" id="KW-1185">Reference proteome</keyword>
<organism evidence="1 2">
    <name type="scientific">Alkalimonas collagenimarina</name>
    <dbReference type="NCBI Taxonomy" id="400390"/>
    <lineage>
        <taxon>Bacteria</taxon>
        <taxon>Pseudomonadati</taxon>
        <taxon>Pseudomonadota</taxon>
        <taxon>Gammaproteobacteria</taxon>
        <taxon>Alkalimonas</taxon>
    </lineage>
</organism>
<evidence type="ECO:0000313" key="2">
    <source>
        <dbReference type="Proteomes" id="UP001231616"/>
    </source>
</evidence>
<proteinExistence type="predicted"/>
<dbReference type="RefSeq" id="WP_305892862.1">
    <property type="nucleotide sequence ID" value="NZ_JAUZVZ010000006.1"/>
</dbReference>
<dbReference type="EMBL" id="JAUZVZ010000006">
    <property type="protein sequence ID" value="MDP4535594.1"/>
    <property type="molecule type" value="Genomic_DNA"/>
</dbReference>
<accession>A0ABT9GX04</accession>
<gene>
    <name evidence="1" type="ORF">Q3O60_05300</name>
</gene>
<dbReference type="Proteomes" id="UP001231616">
    <property type="component" value="Unassembled WGS sequence"/>
</dbReference>
<evidence type="ECO:0000313" key="1">
    <source>
        <dbReference type="EMBL" id="MDP4535594.1"/>
    </source>
</evidence>